<keyword evidence="2" id="KW-1185">Reference proteome</keyword>
<organism evidence="1 2">
    <name type="scientific">Sorghum bicolor</name>
    <name type="common">Sorghum</name>
    <name type="synonym">Sorghum vulgare</name>
    <dbReference type="NCBI Taxonomy" id="4558"/>
    <lineage>
        <taxon>Eukaryota</taxon>
        <taxon>Viridiplantae</taxon>
        <taxon>Streptophyta</taxon>
        <taxon>Embryophyta</taxon>
        <taxon>Tracheophyta</taxon>
        <taxon>Spermatophyta</taxon>
        <taxon>Magnoliopsida</taxon>
        <taxon>Liliopsida</taxon>
        <taxon>Poales</taxon>
        <taxon>Poaceae</taxon>
        <taxon>PACMAD clade</taxon>
        <taxon>Panicoideae</taxon>
        <taxon>Andropogonodae</taxon>
        <taxon>Andropogoneae</taxon>
        <taxon>Sorghinae</taxon>
        <taxon>Sorghum</taxon>
    </lineage>
</organism>
<dbReference type="Gramene" id="OQU80526">
    <property type="protein sequence ID" value="OQU80526"/>
    <property type="gene ID" value="SORBI_3007G139950"/>
</dbReference>
<evidence type="ECO:0000313" key="2">
    <source>
        <dbReference type="Proteomes" id="UP000000768"/>
    </source>
</evidence>
<proteinExistence type="predicted"/>
<dbReference type="Proteomes" id="UP000000768">
    <property type="component" value="Chromosome 7"/>
</dbReference>
<protein>
    <submittedName>
        <fullName evidence="1">Uncharacterized protein</fullName>
    </submittedName>
</protein>
<gene>
    <name evidence="1" type="ORF">SORBI_3007G139950</name>
</gene>
<sequence length="58" mass="6394">MPPPTCVCACASSPTDDGSMFWSWHRIGARCAFTYIGRRRPLVGVLQLCVRVVQVEAP</sequence>
<evidence type="ECO:0000313" key="1">
    <source>
        <dbReference type="EMBL" id="OQU80526.1"/>
    </source>
</evidence>
<name>A0A1Z5RAX0_SORBI</name>
<dbReference type="EMBL" id="CM000766">
    <property type="protein sequence ID" value="OQU80526.1"/>
    <property type="molecule type" value="Genomic_DNA"/>
</dbReference>
<reference evidence="2" key="2">
    <citation type="journal article" date="2018" name="Plant J.">
        <title>The Sorghum bicolor reference genome: improved assembly, gene annotations, a transcriptome atlas, and signatures of genome organization.</title>
        <authorList>
            <person name="McCormick R.F."/>
            <person name="Truong S.K."/>
            <person name="Sreedasyam A."/>
            <person name="Jenkins J."/>
            <person name="Shu S."/>
            <person name="Sims D."/>
            <person name="Kennedy M."/>
            <person name="Amirebrahimi M."/>
            <person name="Weers B.D."/>
            <person name="McKinley B."/>
            <person name="Mattison A."/>
            <person name="Morishige D.T."/>
            <person name="Grimwood J."/>
            <person name="Schmutz J."/>
            <person name="Mullet J.E."/>
        </authorList>
    </citation>
    <scope>NUCLEOTIDE SEQUENCE [LARGE SCALE GENOMIC DNA]</scope>
    <source>
        <strain evidence="2">cv. BTx623</strain>
    </source>
</reference>
<reference evidence="1 2" key="1">
    <citation type="journal article" date="2009" name="Nature">
        <title>The Sorghum bicolor genome and the diversification of grasses.</title>
        <authorList>
            <person name="Paterson A.H."/>
            <person name="Bowers J.E."/>
            <person name="Bruggmann R."/>
            <person name="Dubchak I."/>
            <person name="Grimwood J."/>
            <person name="Gundlach H."/>
            <person name="Haberer G."/>
            <person name="Hellsten U."/>
            <person name="Mitros T."/>
            <person name="Poliakov A."/>
            <person name="Schmutz J."/>
            <person name="Spannagl M."/>
            <person name="Tang H."/>
            <person name="Wang X."/>
            <person name="Wicker T."/>
            <person name="Bharti A.K."/>
            <person name="Chapman J."/>
            <person name="Feltus F.A."/>
            <person name="Gowik U."/>
            <person name="Grigoriev I.V."/>
            <person name="Lyons E."/>
            <person name="Maher C.A."/>
            <person name="Martis M."/>
            <person name="Narechania A."/>
            <person name="Otillar R.P."/>
            <person name="Penning B.W."/>
            <person name="Salamov A.A."/>
            <person name="Wang Y."/>
            <person name="Zhang L."/>
            <person name="Carpita N.C."/>
            <person name="Freeling M."/>
            <person name="Gingle A.R."/>
            <person name="Hash C.T."/>
            <person name="Keller B."/>
            <person name="Klein P."/>
            <person name="Kresovich S."/>
            <person name="McCann M.C."/>
            <person name="Ming R."/>
            <person name="Peterson D.G."/>
            <person name="Mehboob-ur-Rahman"/>
            <person name="Ware D."/>
            <person name="Westhoff P."/>
            <person name="Mayer K.F."/>
            <person name="Messing J."/>
            <person name="Rokhsar D.S."/>
        </authorList>
    </citation>
    <scope>NUCLEOTIDE SEQUENCE [LARGE SCALE GENOMIC DNA]</scope>
    <source>
        <strain evidence="2">cv. BTx623</strain>
    </source>
</reference>
<accession>A0A1Z5RAX0</accession>
<dbReference type="InParanoid" id="A0A1Z5RAX0"/>
<dbReference type="AlphaFoldDB" id="A0A1Z5RAX0"/>